<dbReference type="Proteomes" id="UP000247540">
    <property type="component" value="Unassembled WGS sequence"/>
</dbReference>
<proteinExistence type="predicted"/>
<keyword evidence="2" id="KW-1185">Reference proteome</keyword>
<reference evidence="1 2" key="1">
    <citation type="submission" date="2018-06" db="EMBL/GenBank/DDBJ databases">
        <title>Genomic Encyclopedia of Type Strains, Phase III (KMG-III): the genomes of soil and plant-associated and newly described type strains.</title>
        <authorList>
            <person name="Whitman W."/>
        </authorList>
    </citation>
    <scope>NUCLEOTIDE SEQUENCE [LARGE SCALE GENOMIC DNA]</scope>
    <source>
        <strain evidence="1 2">CECT 7646</strain>
    </source>
</reference>
<sequence length="95" mass="10320">MRTTLDLPDPLFRMLKARAALDGTSLKDLVIRLVQRGLSEPTPAEPTERAPFPVLIPATGQPFPVPAELLSNAGLMELATAEEDARSLALMRGQR</sequence>
<name>A0A318SLK6_9BURK</name>
<dbReference type="GO" id="GO:0006355">
    <property type="term" value="P:regulation of DNA-templated transcription"/>
    <property type="evidence" value="ECO:0007669"/>
    <property type="project" value="InterPro"/>
</dbReference>
<dbReference type="RefSeq" id="WP_146228674.1">
    <property type="nucleotide sequence ID" value="NZ_JAMOFZ010000009.1"/>
</dbReference>
<organism evidence="1 2">
    <name type="scientific">Xylophilus ampelinus</name>
    <dbReference type="NCBI Taxonomy" id="54067"/>
    <lineage>
        <taxon>Bacteria</taxon>
        <taxon>Pseudomonadati</taxon>
        <taxon>Pseudomonadota</taxon>
        <taxon>Betaproteobacteria</taxon>
        <taxon>Burkholderiales</taxon>
        <taxon>Xylophilus</taxon>
    </lineage>
</organism>
<dbReference type="EMBL" id="QJTC01000009">
    <property type="protein sequence ID" value="PYE78132.1"/>
    <property type="molecule type" value="Genomic_DNA"/>
</dbReference>
<dbReference type="InterPro" id="IPR010985">
    <property type="entry name" value="Ribbon_hlx_hlx"/>
</dbReference>
<evidence type="ECO:0000313" key="1">
    <source>
        <dbReference type="EMBL" id="PYE78132.1"/>
    </source>
</evidence>
<dbReference type="AlphaFoldDB" id="A0A318SLK6"/>
<protein>
    <submittedName>
        <fullName evidence="1">Uncharacterized protein</fullName>
    </submittedName>
</protein>
<comment type="caution">
    <text evidence="1">The sequence shown here is derived from an EMBL/GenBank/DDBJ whole genome shotgun (WGS) entry which is preliminary data.</text>
</comment>
<accession>A0A318SLK6</accession>
<dbReference type="OrthoDB" id="8904858at2"/>
<dbReference type="SUPFAM" id="SSF47598">
    <property type="entry name" value="Ribbon-helix-helix"/>
    <property type="match status" value="1"/>
</dbReference>
<gene>
    <name evidence="1" type="ORF">DFQ15_10945</name>
</gene>
<evidence type="ECO:0000313" key="2">
    <source>
        <dbReference type="Proteomes" id="UP000247540"/>
    </source>
</evidence>